<dbReference type="EMBL" id="QXFZ01001855">
    <property type="protein sequence ID" value="KAE9083990.1"/>
    <property type="molecule type" value="Genomic_DNA"/>
</dbReference>
<evidence type="ECO:0000313" key="17">
    <source>
        <dbReference type="Proteomes" id="UP000429523"/>
    </source>
</evidence>
<evidence type="ECO:0000313" key="16">
    <source>
        <dbReference type="EMBL" id="KAE9289570.1"/>
    </source>
</evidence>
<dbReference type="Proteomes" id="UP000460718">
    <property type="component" value="Unassembled WGS sequence"/>
</dbReference>
<dbReference type="EMBL" id="QXGA01001726">
    <property type="protein sequence ID" value="KAE9111932.1"/>
    <property type="molecule type" value="Genomic_DNA"/>
</dbReference>
<comment type="caution">
    <text evidence="11">The sequence shown here is derived from an EMBL/GenBank/DDBJ whole genome shotgun (WGS) entry which is preliminary data.</text>
</comment>
<gene>
    <name evidence="16" type="ORF">PF001_g19974</name>
    <name evidence="15" type="ORF">PF002_g21909</name>
    <name evidence="14" type="ORF">PF005_g20397</name>
    <name evidence="13" type="ORF">PF006_g20092</name>
    <name evidence="12" type="ORF">PF007_g21679</name>
    <name evidence="10" type="ORF">PF009_g21332</name>
    <name evidence="11" type="ORF">PF011_g19064</name>
</gene>
<dbReference type="OrthoDB" id="122223at2759"/>
<name>A0A6A3J0B8_9STRA</name>
<reference evidence="11 23" key="1">
    <citation type="submission" date="2018-09" db="EMBL/GenBank/DDBJ databases">
        <title>Genomic investigation of the strawberry pathogen Phytophthora fragariae indicates pathogenicity is determined by transcriptional variation in three key races.</title>
        <authorList>
            <person name="Adams T.M."/>
            <person name="Armitage A.D."/>
            <person name="Sobczyk M.K."/>
            <person name="Bates H.J."/>
            <person name="Dunwell J.M."/>
            <person name="Nellist C.F."/>
            <person name="Harrison R.J."/>
        </authorList>
    </citation>
    <scope>NUCLEOTIDE SEQUENCE [LARGE SCALE GENOMIC DNA]</scope>
    <source>
        <strain evidence="16 19">A4</strain>
        <strain evidence="15 20">BC-1</strain>
        <strain evidence="14 18">NOV-27</strain>
        <strain evidence="13 21">NOV-5</strain>
        <strain evidence="12 22">NOV-71</strain>
        <strain evidence="10 17">NOV-9</strain>
        <strain evidence="11 23">SCRP245</strain>
    </source>
</reference>
<evidence type="ECO:0000256" key="5">
    <source>
        <dbReference type="ARBA" id="ARBA00022723"/>
    </source>
</evidence>
<dbReference type="Pfam" id="PF13359">
    <property type="entry name" value="DDE_Tnp_4"/>
    <property type="match status" value="1"/>
</dbReference>
<evidence type="ECO:0000313" key="11">
    <source>
        <dbReference type="EMBL" id="KAE8988696.1"/>
    </source>
</evidence>
<dbReference type="Proteomes" id="UP000433483">
    <property type="component" value="Unassembled WGS sequence"/>
</dbReference>
<dbReference type="Proteomes" id="UP000429523">
    <property type="component" value="Unassembled WGS sequence"/>
</dbReference>
<feature type="chain" id="PRO_5033521338" description="DDE Tnp4 domain-containing protein" evidence="8">
    <location>
        <begin position="20"/>
        <end position="436"/>
    </location>
</feature>
<dbReference type="EMBL" id="QXGF01001664">
    <property type="protein sequence ID" value="KAE8928535.1"/>
    <property type="molecule type" value="Genomic_DNA"/>
</dbReference>
<dbReference type="PANTHER" id="PTHR22930:SF85">
    <property type="entry name" value="GH03217P-RELATED"/>
    <property type="match status" value="1"/>
</dbReference>
<feature type="signal peptide" evidence="8">
    <location>
        <begin position="1"/>
        <end position="19"/>
    </location>
</feature>
<protein>
    <recommendedName>
        <fullName evidence="9">DDE Tnp4 domain-containing protein</fullName>
    </recommendedName>
</protein>
<dbReference type="PANTHER" id="PTHR22930">
    <property type="match status" value="1"/>
</dbReference>
<keyword evidence="18" id="KW-1185">Reference proteome</keyword>
<evidence type="ECO:0000313" key="18">
    <source>
        <dbReference type="Proteomes" id="UP000433483"/>
    </source>
</evidence>
<dbReference type="GO" id="GO:0016787">
    <property type="term" value="F:hydrolase activity"/>
    <property type="evidence" value="ECO:0007669"/>
    <property type="project" value="UniProtKB-KW"/>
</dbReference>
<keyword evidence="4" id="KW-0540">Nuclease</keyword>
<dbReference type="EMBL" id="QXGB01001646">
    <property type="protein sequence ID" value="KAE9187564.1"/>
    <property type="molecule type" value="Genomic_DNA"/>
</dbReference>
<dbReference type="Proteomes" id="UP000440732">
    <property type="component" value="Unassembled WGS sequence"/>
</dbReference>
<dbReference type="InterPro" id="IPR027806">
    <property type="entry name" value="HARBI1_dom"/>
</dbReference>
<dbReference type="AlphaFoldDB" id="A0A6A3J0B8"/>
<dbReference type="EMBL" id="QXFW01001580">
    <property type="protein sequence ID" value="KAE8988696.1"/>
    <property type="molecule type" value="Genomic_DNA"/>
</dbReference>
<dbReference type="Proteomes" id="UP000441208">
    <property type="component" value="Unassembled WGS sequence"/>
</dbReference>
<evidence type="ECO:0000259" key="9">
    <source>
        <dbReference type="Pfam" id="PF13359"/>
    </source>
</evidence>
<comment type="similarity">
    <text evidence="3">Belongs to the HARBI1 family.</text>
</comment>
<comment type="subcellular location">
    <subcellularLocation>
        <location evidence="2">Nucleus</location>
    </subcellularLocation>
</comment>
<dbReference type="InterPro" id="IPR045249">
    <property type="entry name" value="HARBI1-like"/>
</dbReference>
<feature type="domain" description="DDE Tnp4" evidence="9">
    <location>
        <begin position="252"/>
        <end position="410"/>
    </location>
</feature>
<evidence type="ECO:0000256" key="3">
    <source>
        <dbReference type="ARBA" id="ARBA00006958"/>
    </source>
</evidence>
<evidence type="ECO:0000313" key="19">
    <source>
        <dbReference type="Proteomes" id="UP000437068"/>
    </source>
</evidence>
<evidence type="ECO:0000256" key="8">
    <source>
        <dbReference type="SAM" id="SignalP"/>
    </source>
</evidence>
<evidence type="ECO:0000313" key="15">
    <source>
        <dbReference type="EMBL" id="KAE9200173.1"/>
    </source>
</evidence>
<keyword evidence="6" id="KW-0378">Hydrolase</keyword>
<dbReference type="GO" id="GO:0046872">
    <property type="term" value="F:metal ion binding"/>
    <property type="evidence" value="ECO:0007669"/>
    <property type="project" value="UniProtKB-KW"/>
</dbReference>
<dbReference type="Proteomes" id="UP000437068">
    <property type="component" value="Unassembled WGS sequence"/>
</dbReference>
<dbReference type="GO" id="GO:0004518">
    <property type="term" value="F:nuclease activity"/>
    <property type="evidence" value="ECO:0007669"/>
    <property type="project" value="UniProtKB-KW"/>
</dbReference>
<evidence type="ECO:0000313" key="23">
    <source>
        <dbReference type="Proteomes" id="UP000460718"/>
    </source>
</evidence>
<evidence type="ECO:0000256" key="7">
    <source>
        <dbReference type="ARBA" id="ARBA00023242"/>
    </source>
</evidence>
<evidence type="ECO:0000313" key="12">
    <source>
        <dbReference type="EMBL" id="KAE9083990.1"/>
    </source>
</evidence>
<evidence type="ECO:0000313" key="20">
    <source>
        <dbReference type="Proteomes" id="UP000440367"/>
    </source>
</evidence>
<evidence type="ECO:0000256" key="1">
    <source>
        <dbReference type="ARBA" id="ARBA00001968"/>
    </source>
</evidence>
<keyword evidence="8" id="KW-0732">Signal</keyword>
<dbReference type="EMBL" id="QXGE01001678">
    <property type="protein sequence ID" value="KAE9289570.1"/>
    <property type="molecule type" value="Genomic_DNA"/>
</dbReference>
<evidence type="ECO:0000313" key="10">
    <source>
        <dbReference type="EMBL" id="KAE8928535.1"/>
    </source>
</evidence>
<evidence type="ECO:0000256" key="6">
    <source>
        <dbReference type="ARBA" id="ARBA00022801"/>
    </source>
</evidence>
<proteinExistence type="inferred from homology"/>
<evidence type="ECO:0000313" key="22">
    <source>
        <dbReference type="Proteomes" id="UP000441208"/>
    </source>
</evidence>
<comment type="cofactor">
    <cofactor evidence="1">
        <name>a divalent metal cation</name>
        <dbReference type="ChEBI" id="CHEBI:60240"/>
    </cofactor>
</comment>
<evidence type="ECO:0000256" key="4">
    <source>
        <dbReference type="ARBA" id="ARBA00022722"/>
    </source>
</evidence>
<accession>A0A6A3J0B8</accession>
<keyword evidence="5" id="KW-0479">Metal-binding</keyword>
<evidence type="ECO:0000313" key="14">
    <source>
        <dbReference type="EMBL" id="KAE9187564.1"/>
    </source>
</evidence>
<dbReference type="EMBL" id="QXGD01001729">
    <property type="protein sequence ID" value="KAE9200173.1"/>
    <property type="molecule type" value="Genomic_DNA"/>
</dbReference>
<organism evidence="11 23">
    <name type="scientific">Phytophthora fragariae</name>
    <dbReference type="NCBI Taxonomy" id="53985"/>
    <lineage>
        <taxon>Eukaryota</taxon>
        <taxon>Sar</taxon>
        <taxon>Stramenopiles</taxon>
        <taxon>Oomycota</taxon>
        <taxon>Peronosporomycetes</taxon>
        <taxon>Peronosporales</taxon>
        <taxon>Peronosporaceae</taxon>
        <taxon>Phytophthora</taxon>
    </lineage>
</organism>
<dbReference type="GO" id="GO:0005634">
    <property type="term" value="C:nucleus"/>
    <property type="evidence" value="ECO:0007669"/>
    <property type="project" value="UniProtKB-SubCell"/>
</dbReference>
<dbReference type="Proteomes" id="UP000440367">
    <property type="component" value="Unassembled WGS sequence"/>
</dbReference>
<keyword evidence="7" id="KW-0539">Nucleus</keyword>
<evidence type="ECO:0000256" key="2">
    <source>
        <dbReference type="ARBA" id="ARBA00004123"/>
    </source>
</evidence>
<evidence type="ECO:0000313" key="21">
    <source>
        <dbReference type="Proteomes" id="UP000440732"/>
    </source>
</evidence>
<evidence type="ECO:0000313" key="13">
    <source>
        <dbReference type="EMBL" id="KAE9111932.1"/>
    </source>
</evidence>
<sequence>MLAATSWFFFVRFFSKILLTNHQQPALTTPFFVWQQQVKIFFAHTKTAMPCSSARQLALRRQKITLDIRREAAALRCLFDDDDASEDEMDILHAAAYERVLRSRYFDRPSSYRRRKDRWQRLLYDAVFLNATEFLEHFRMDREAFFRLVDIVRDDPVLASRGSCPFRGGAELHMMVLLKCLGSFGNDSTWSKQAQFLGLGKGTIGDYFRRASASVLALEGSTLVWPDQVERKQISRRIYRKYGFMNCIGMADGTLFPLEFKPETKGEAYYSRKGYYAVNALVMCDDVARVRQIVVGWPGSVHDNRVWRNSPQKQNKDVFFQDSEYILGDSAFQASRVMIPAFKKPAGGVMDPSHAYFNTQLAKVRIKSEHCIGLVKTRFQYLKGIRFKLKRRRHLRKIIRYVTCACILHNLLIAEPVPEQWESEIWTSGNLEEDDE</sequence>